<dbReference type="WBParaSite" id="ACOC_0000393901-mRNA-1">
    <property type="protein sequence ID" value="ACOC_0000393901-mRNA-1"/>
    <property type="gene ID" value="ACOC_0000393901"/>
</dbReference>
<evidence type="ECO:0000313" key="1">
    <source>
        <dbReference type="EMBL" id="VDM55525.1"/>
    </source>
</evidence>
<evidence type="ECO:0000313" key="3">
    <source>
        <dbReference type="WBParaSite" id="ACOC_0000393901-mRNA-1"/>
    </source>
</evidence>
<evidence type="ECO:0000313" key="2">
    <source>
        <dbReference type="Proteomes" id="UP000267027"/>
    </source>
</evidence>
<dbReference type="Proteomes" id="UP000267027">
    <property type="component" value="Unassembled WGS sequence"/>
</dbReference>
<keyword evidence="2" id="KW-1185">Reference proteome</keyword>
<reference evidence="1 2" key="2">
    <citation type="submission" date="2018-11" db="EMBL/GenBank/DDBJ databases">
        <authorList>
            <consortium name="Pathogen Informatics"/>
        </authorList>
    </citation>
    <scope>NUCLEOTIDE SEQUENCE [LARGE SCALE GENOMIC DNA]</scope>
    <source>
        <strain evidence="1 2">Costa Rica</strain>
    </source>
</reference>
<dbReference type="EMBL" id="UYYA01001615">
    <property type="protein sequence ID" value="VDM55525.1"/>
    <property type="molecule type" value="Genomic_DNA"/>
</dbReference>
<dbReference type="AlphaFoldDB" id="A0A0R3PHW2"/>
<proteinExistence type="predicted"/>
<gene>
    <name evidence="1" type="ORF">ACOC_LOCUS3940</name>
</gene>
<accession>A0A0R3PHW2</accession>
<reference evidence="3" key="1">
    <citation type="submission" date="2017-02" db="UniProtKB">
        <authorList>
            <consortium name="WormBaseParasite"/>
        </authorList>
    </citation>
    <scope>IDENTIFICATION</scope>
</reference>
<name>A0A0R3PHW2_ANGCS</name>
<organism evidence="3">
    <name type="scientific">Angiostrongylus costaricensis</name>
    <name type="common">Nematode worm</name>
    <dbReference type="NCBI Taxonomy" id="334426"/>
    <lineage>
        <taxon>Eukaryota</taxon>
        <taxon>Metazoa</taxon>
        <taxon>Ecdysozoa</taxon>
        <taxon>Nematoda</taxon>
        <taxon>Chromadorea</taxon>
        <taxon>Rhabditida</taxon>
        <taxon>Rhabditina</taxon>
        <taxon>Rhabditomorpha</taxon>
        <taxon>Strongyloidea</taxon>
        <taxon>Metastrongylidae</taxon>
        <taxon>Angiostrongylus</taxon>
    </lineage>
</organism>
<protein>
    <submittedName>
        <fullName evidence="3">C2 domain-containing protein</fullName>
    </submittedName>
</protein>
<sequence length="105" mass="11994">MVRAILLKRQLPLRRMCYICEEVKAHMSDEAVTVVIAVTASILSTSRELCASFCQHALAPTWNDAFVFKMLYSEIKIQTVHSHKCSVLIDGIFNDERTKYALFRA</sequence>